<keyword evidence="4" id="KW-0695">RNA-directed DNA polymerase</keyword>
<dbReference type="Pfam" id="PF24883">
    <property type="entry name" value="NPHP3_N"/>
    <property type="match status" value="1"/>
</dbReference>
<protein>
    <submittedName>
        <fullName evidence="4">Putative RNA-directed DNA polymerase from transposon BS</fullName>
    </submittedName>
</protein>
<sequence>MTNEWKRAIKNKRKYAQTYARNRSPETWELKRKWRNIATRERRKAIKDYWAQKSSELKTRPRDLFQTFNPSLNSKNRDTTNISIRINDSIIRDQKKVVEIFGDYFSTMANEIGGKHVLQLGKEDFNTHLSVEAIRHSYHSLHFRFNKIDSRVVENELKKLNTPKATGKTHSCETNLIRVTEDWRIAMDDKECVAVLSTDMSNAFDSLHHALMTKKLEAYGFSDVSLELMHSHFTEQKNCVKINGVTSTWKEQLRGCPQGSLLRLLLWNIIPNDLPLSVQTSNLFMYADDHQVYQSGPSVTAIISELTNEAENVSRWYRENFFHANPKKYQVLVMTPRNVDKEAKDECILDIDNQKLKPTANLRVLGVNINDKLSFTGHIRDICKIKRAILCMNVTVDPDLVKVVQQDLNALKNDVDKLAFEKEEERKKLKTVLQDNVTTLEELAGRVSKIEEDQCSLTVAVKITQSQMGQLKSQQEDIKEDQSGSSELKPEDVFRFDVSEIASCGADITFFAERHHPDTRKWFLDDFHRWFENPGESRVYVLRGDAGVGKSVMADALAQKSIKAGNFGAAYSCRHNDGTRNNPRYLLRTIAFQLCKCNVQYNSVVEGEGGIRKFLGNSEMGIQELFTKLLQEPLAKCSAFFERKLIAIDALYA</sequence>
<dbReference type="InterPro" id="IPR000477">
    <property type="entry name" value="RT_dom"/>
</dbReference>
<gene>
    <name evidence="4" type="primary">RTase</name>
    <name evidence="4" type="ORF">AWC38_SpisGene23018</name>
</gene>
<accession>A0A2B4R706</accession>
<organism evidence="4 5">
    <name type="scientific">Stylophora pistillata</name>
    <name type="common">Smooth cauliflower coral</name>
    <dbReference type="NCBI Taxonomy" id="50429"/>
    <lineage>
        <taxon>Eukaryota</taxon>
        <taxon>Metazoa</taxon>
        <taxon>Cnidaria</taxon>
        <taxon>Anthozoa</taxon>
        <taxon>Hexacorallia</taxon>
        <taxon>Scleractinia</taxon>
        <taxon>Astrocoeniina</taxon>
        <taxon>Pocilloporidae</taxon>
        <taxon>Stylophora</taxon>
    </lineage>
</organism>
<dbReference type="EMBL" id="LSMT01001123">
    <property type="protein sequence ID" value="PFX12946.1"/>
    <property type="molecule type" value="Genomic_DNA"/>
</dbReference>
<keyword evidence="5" id="KW-1185">Reference proteome</keyword>
<dbReference type="Pfam" id="PF00078">
    <property type="entry name" value="RVT_1"/>
    <property type="match status" value="1"/>
</dbReference>
<dbReference type="OrthoDB" id="5989316at2759"/>
<keyword evidence="2" id="KW-0175">Coiled coil</keyword>
<dbReference type="PANTHER" id="PTHR33332">
    <property type="entry name" value="REVERSE TRANSCRIPTASE DOMAIN-CONTAINING PROTEIN"/>
    <property type="match status" value="1"/>
</dbReference>
<evidence type="ECO:0000256" key="1">
    <source>
        <dbReference type="ARBA" id="ARBA00022737"/>
    </source>
</evidence>
<comment type="caution">
    <text evidence="4">The sequence shown here is derived from an EMBL/GenBank/DDBJ whole genome shotgun (WGS) entry which is preliminary data.</text>
</comment>
<evidence type="ECO:0000313" key="5">
    <source>
        <dbReference type="Proteomes" id="UP000225706"/>
    </source>
</evidence>
<keyword evidence="4" id="KW-0808">Transferase</keyword>
<dbReference type="PROSITE" id="PS50878">
    <property type="entry name" value="RT_POL"/>
    <property type="match status" value="1"/>
</dbReference>
<feature type="coiled-coil region" evidence="2">
    <location>
        <begin position="401"/>
        <end position="428"/>
    </location>
</feature>
<dbReference type="InterPro" id="IPR056884">
    <property type="entry name" value="NPHP3-like_N"/>
</dbReference>
<evidence type="ECO:0000313" key="4">
    <source>
        <dbReference type="EMBL" id="PFX12946.1"/>
    </source>
</evidence>
<name>A0A2B4R706_STYPI</name>
<dbReference type="AlphaFoldDB" id="A0A2B4R706"/>
<proteinExistence type="predicted"/>
<evidence type="ECO:0000256" key="2">
    <source>
        <dbReference type="SAM" id="Coils"/>
    </source>
</evidence>
<reference evidence="5" key="1">
    <citation type="journal article" date="2017" name="bioRxiv">
        <title>Comparative analysis of the genomes of Stylophora pistillata and Acropora digitifera provides evidence for extensive differences between species of corals.</title>
        <authorList>
            <person name="Voolstra C.R."/>
            <person name="Li Y."/>
            <person name="Liew Y.J."/>
            <person name="Baumgarten S."/>
            <person name="Zoccola D."/>
            <person name="Flot J.-F."/>
            <person name="Tambutte S."/>
            <person name="Allemand D."/>
            <person name="Aranda M."/>
        </authorList>
    </citation>
    <scope>NUCLEOTIDE SEQUENCE [LARGE SCALE GENOMIC DNA]</scope>
</reference>
<dbReference type="Proteomes" id="UP000225706">
    <property type="component" value="Unassembled WGS sequence"/>
</dbReference>
<keyword evidence="1" id="KW-0677">Repeat</keyword>
<evidence type="ECO:0000259" key="3">
    <source>
        <dbReference type="PROSITE" id="PS50878"/>
    </source>
</evidence>
<keyword evidence="4" id="KW-0548">Nucleotidyltransferase</keyword>
<feature type="domain" description="Reverse transcriptase" evidence="3">
    <location>
        <begin position="101"/>
        <end position="369"/>
    </location>
</feature>
<dbReference type="GO" id="GO:0003964">
    <property type="term" value="F:RNA-directed DNA polymerase activity"/>
    <property type="evidence" value="ECO:0007669"/>
    <property type="project" value="UniProtKB-KW"/>
</dbReference>